<evidence type="ECO:0000313" key="1">
    <source>
        <dbReference type="EMBL" id="CAQ58447.1"/>
    </source>
</evidence>
<dbReference type="OrthoDB" id="17301at10239"/>
<dbReference type="Gene3D" id="3.30.70.1910">
    <property type="match status" value="1"/>
</dbReference>
<evidence type="ECO:0000313" key="2">
    <source>
        <dbReference type="Proteomes" id="UP000203343"/>
    </source>
</evidence>
<dbReference type="Proteomes" id="UP000203343">
    <property type="component" value="Segment"/>
</dbReference>
<sequence length="104" mass="12943">MAFPDYRQFDYVYFITIEKNNTRQVFKRLNVILRDFDRNCKIRSVYNEKKDHYHILFFTNKRLDYKKLHEKMKMPHSINIEIVNKTKEDIEKIKKYMTLNKLGF</sequence>
<dbReference type="GeneID" id="20964519"/>
<keyword evidence="2" id="KW-1185">Reference proteome</keyword>
<dbReference type="EMBL" id="FM164764">
    <property type="protein sequence ID" value="CAQ58447.1"/>
    <property type="molecule type" value="Genomic_DNA"/>
</dbReference>
<dbReference type="InterPro" id="IPR049137">
    <property type="entry name" value="ORF117-like_Rudivir"/>
</dbReference>
<dbReference type="Pfam" id="PF21578">
    <property type="entry name" value="117-like_vir"/>
    <property type="match status" value="1"/>
</dbReference>
<name>B6EFB2_9VIRU</name>
<dbReference type="KEGG" id="vg:20964519"/>
<organism evidence="1 2">
    <name type="scientific">Stygiolobus rod-shaped virus</name>
    <dbReference type="NCBI Taxonomy" id="537009"/>
    <lineage>
        <taxon>Viruses</taxon>
        <taxon>Adnaviria</taxon>
        <taxon>Zilligvirae</taxon>
        <taxon>Taleaviricota</taxon>
        <taxon>Tokiviricetes</taxon>
        <taxon>Ligamenvirales</taxon>
        <taxon>Rudiviridae</taxon>
        <taxon>Azorudivirus</taxon>
        <taxon>Azorudivirus furnasense</taxon>
        <taxon>Azorudivirus SRV</taxon>
    </lineage>
</organism>
<protein>
    <submittedName>
        <fullName evidence="1">Uncharacterized protein</fullName>
    </submittedName>
</protein>
<accession>B6EFB2</accession>
<proteinExistence type="predicted"/>
<reference evidence="1 2" key="1">
    <citation type="journal article" date="2008" name="J. Bacteriol.">
        <title>SRV, a new viral isolate from Stygiolobus and general properties of the crenarchaeal rudiviruses and their virus-host interactions.</title>
        <authorList>
            <person name="Vestergaard G."/>
            <person name="Shah S.A."/>
            <person name="Bize A."/>
            <person name="Reitberger W."/>
            <person name="Reuter M."/>
            <person name="Phan H."/>
            <person name="Briegel A."/>
            <person name="Rachel R."/>
            <person name="Garrett R.A."/>
            <person name="Prangishvili D."/>
        </authorList>
    </citation>
    <scope>NUCLEOTIDE SEQUENCE [LARGE SCALE GENOMIC DNA]</scope>
</reference>
<dbReference type="RefSeq" id="YP_009094231.1">
    <property type="nucleotide sequence ID" value="NC_025375.1"/>
</dbReference>